<evidence type="ECO:0000313" key="2">
    <source>
        <dbReference type="EMBL" id="MBK1705845.1"/>
    </source>
</evidence>
<evidence type="ECO:0008006" key="4">
    <source>
        <dbReference type="Google" id="ProtNLM"/>
    </source>
</evidence>
<sequence>MQNTPLWLPALLLALLLPGLASAEKPSTEKPSDTQSLAGVSAGKIAWDINMASPKKLLLYLKVMDETYEDLKRQGVEPDMVLTFRGPSVRLITTEHAEVSLDEEVQREGIAAQLAAMLAKPNVRAEACSVATRLNNVDPETLLPSIEHVGNTFVSQIGYQAQGYATIPIM</sequence>
<dbReference type="Gene3D" id="3.40.1260.10">
    <property type="entry name" value="DsrEFH-like"/>
    <property type="match status" value="1"/>
</dbReference>
<dbReference type="InterPro" id="IPR027396">
    <property type="entry name" value="DsrEFH-like"/>
</dbReference>
<evidence type="ECO:0000313" key="3">
    <source>
        <dbReference type="Proteomes" id="UP001296776"/>
    </source>
</evidence>
<dbReference type="SUPFAM" id="SSF75169">
    <property type="entry name" value="DsrEFH-like"/>
    <property type="match status" value="1"/>
</dbReference>
<reference evidence="2" key="1">
    <citation type="submission" date="2017-08" db="EMBL/GenBank/DDBJ databases">
        <authorList>
            <person name="Imhoff J.F."/>
            <person name="Rahn T."/>
            <person name="Kuenzel S."/>
            <person name="Neulinger S.C."/>
        </authorList>
    </citation>
    <scope>NUCLEOTIDE SEQUENCE</scope>
    <source>
        <strain evidence="2">DSM 11080</strain>
    </source>
</reference>
<dbReference type="Proteomes" id="UP001296776">
    <property type="component" value="Unassembled WGS sequence"/>
</dbReference>
<keyword evidence="3" id="KW-1185">Reference proteome</keyword>
<feature type="signal peptide" evidence="1">
    <location>
        <begin position="1"/>
        <end position="23"/>
    </location>
</feature>
<gene>
    <name evidence="2" type="ORF">CKO40_15100</name>
</gene>
<evidence type="ECO:0000256" key="1">
    <source>
        <dbReference type="SAM" id="SignalP"/>
    </source>
</evidence>
<dbReference type="AlphaFoldDB" id="A0AAJ0XB73"/>
<feature type="chain" id="PRO_5042536649" description="Intracellular sulfur oxidation protein, DsrE/DsrF family" evidence="1">
    <location>
        <begin position="24"/>
        <end position="170"/>
    </location>
</feature>
<organism evidence="2 3">
    <name type="scientific">Halochromatium glycolicum</name>
    <dbReference type="NCBI Taxonomy" id="85075"/>
    <lineage>
        <taxon>Bacteria</taxon>
        <taxon>Pseudomonadati</taxon>
        <taxon>Pseudomonadota</taxon>
        <taxon>Gammaproteobacteria</taxon>
        <taxon>Chromatiales</taxon>
        <taxon>Chromatiaceae</taxon>
        <taxon>Halochromatium</taxon>
    </lineage>
</organism>
<dbReference type="RefSeq" id="WP_200347097.1">
    <property type="nucleotide sequence ID" value="NZ_NRSJ01000029.1"/>
</dbReference>
<reference evidence="2" key="2">
    <citation type="journal article" date="2020" name="Microorganisms">
        <title>Osmotic Adaptation and Compatible Solute Biosynthesis of Phototrophic Bacteria as Revealed from Genome Analyses.</title>
        <authorList>
            <person name="Imhoff J.F."/>
            <person name="Rahn T."/>
            <person name="Kunzel S."/>
            <person name="Keller A."/>
            <person name="Neulinger S.C."/>
        </authorList>
    </citation>
    <scope>NUCLEOTIDE SEQUENCE</scope>
    <source>
        <strain evidence="2">DSM 11080</strain>
    </source>
</reference>
<keyword evidence="1" id="KW-0732">Signal</keyword>
<comment type="caution">
    <text evidence="2">The sequence shown here is derived from an EMBL/GenBank/DDBJ whole genome shotgun (WGS) entry which is preliminary data.</text>
</comment>
<accession>A0AAJ0XB73</accession>
<name>A0AAJ0XB73_9GAMM</name>
<dbReference type="EMBL" id="NRSJ01000029">
    <property type="protein sequence ID" value="MBK1705845.1"/>
    <property type="molecule type" value="Genomic_DNA"/>
</dbReference>
<proteinExistence type="predicted"/>
<protein>
    <recommendedName>
        <fullName evidence="4">Intracellular sulfur oxidation protein, DsrE/DsrF family</fullName>
    </recommendedName>
</protein>